<name>A0A5J4WX03_9EUKA</name>
<comment type="caution">
    <text evidence="1">The sequence shown here is derived from an EMBL/GenBank/DDBJ whole genome shotgun (WGS) entry which is preliminary data.</text>
</comment>
<gene>
    <name evidence="1" type="ORF">EZS28_004885</name>
</gene>
<protein>
    <submittedName>
        <fullName evidence="1">Uncharacterized protein</fullName>
    </submittedName>
</protein>
<organism evidence="1 2">
    <name type="scientific">Streblomastix strix</name>
    <dbReference type="NCBI Taxonomy" id="222440"/>
    <lineage>
        <taxon>Eukaryota</taxon>
        <taxon>Metamonada</taxon>
        <taxon>Preaxostyla</taxon>
        <taxon>Oxymonadida</taxon>
        <taxon>Streblomastigidae</taxon>
        <taxon>Streblomastix</taxon>
    </lineage>
</organism>
<reference evidence="1 2" key="1">
    <citation type="submission" date="2019-03" db="EMBL/GenBank/DDBJ databases">
        <title>Single cell metagenomics reveals metabolic interactions within the superorganism composed of flagellate Streblomastix strix and complex community of Bacteroidetes bacteria on its surface.</title>
        <authorList>
            <person name="Treitli S.C."/>
            <person name="Kolisko M."/>
            <person name="Husnik F."/>
            <person name="Keeling P."/>
            <person name="Hampl V."/>
        </authorList>
    </citation>
    <scope>NUCLEOTIDE SEQUENCE [LARGE SCALE GENOMIC DNA]</scope>
    <source>
        <strain evidence="1">ST1C</strain>
    </source>
</reference>
<dbReference type="Proteomes" id="UP000324800">
    <property type="component" value="Unassembled WGS sequence"/>
</dbReference>
<dbReference type="EMBL" id="SNRW01000721">
    <property type="protein sequence ID" value="KAA6399587.1"/>
    <property type="molecule type" value="Genomic_DNA"/>
</dbReference>
<dbReference type="AlphaFoldDB" id="A0A5J4WX03"/>
<evidence type="ECO:0000313" key="1">
    <source>
        <dbReference type="EMBL" id="KAA6399587.1"/>
    </source>
</evidence>
<sequence>MDSALDLYDGLSENAANRIVNNASSVKFIDLETWYHIVRIQKKMLLKFPPTSPMISKVKTYESDTSQKVVLMIAQQ</sequence>
<evidence type="ECO:0000313" key="2">
    <source>
        <dbReference type="Proteomes" id="UP000324800"/>
    </source>
</evidence>
<accession>A0A5J4WX03</accession>
<proteinExistence type="predicted"/>